<sequence>MDEFRAVPPDMDKAFTILSGQPSSRDIATMSDAASIDSPFSSSEASGVKKVDAKGTLDAIESNVSGKVKRTEGVFDKIDSDPDDAKSRQSSETHSVKSDLISGRAAPIRHEDIIAAPEAPLRGGGADAYNPRISSDSSASLISLPMSVSSLPSELAAVIRRTGGLTMDKLRASGA</sequence>
<proteinExistence type="predicted"/>
<keyword evidence="2" id="KW-1185">Reference proteome</keyword>
<organism evidence="1 2">
    <name type="scientific">Spiromyces aspiralis</name>
    <dbReference type="NCBI Taxonomy" id="68401"/>
    <lineage>
        <taxon>Eukaryota</taxon>
        <taxon>Fungi</taxon>
        <taxon>Fungi incertae sedis</taxon>
        <taxon>Zoopagomycota</taxon>
        <taxon>Kickxellomycotina</taxon>
        <taxon>Kickxellomycetes</taxon>
        <taxon>Kickxellales</taxon>
        <taxon>Kickxellaceae</taxon>
        <taxon>Spiromyces</taxon>
    </lineage>
</organism>
<evidence type="ECO:0000313" key="1">
    <source>
        <dbReference type="EMBL" id="KAJ1676715.1"/>
    </source>
</evidence>
<dbReference type="EMBL" id="JAMZIH010003612">
    <property type="protein sequence ID" value="KAJ1676715.1"/>
    <property type="molecule type" value="Genomic_DNA"/>
</dbReference>
<feature type="non-terminal residue" evidence="1">
    <location>
        <position position="175"/>
    </location>
</feature>
<gene>
    <name evidence="1" type="ORF">EV182_007632</name>
</gene>
<dbReference type="Proteomes" id="UP001145114">
    <property type="component" value="Unassembled WGS sequence"/>
</dbReference>
<comment type="caution">
    <text evidence="1">The sequence shown here is derived from an EMBL/GenBank/DDBJ whole genome shotgun (WGS) entry which is preliminary data.</text>
</comment>
<reference evidence="1" key="1">
    <citation type="submission" date="2022-06" db="EMBL/GenBank/DDBJ databases">
        <title>Phylogenomic reconstructions and comparative analyses of Kickxellomycotina fungi.</title>
        <authorList>
            <person name="Reynolds N.K."/>
            <person name="Stajich J.E."/>
            <person name="Barry K."/>
            <person name="Grigoriev I.V."/>
            <person name="Crous P."/>
            <person name="Smith M.E."/>
        </authorList>
    </citation>
    <scope>NUCLEOTIDE SEQUENCE</scope>
    <source>
        <strain evidence="1">RSA 2271</strain>
    </source>
</reference>
<protein>
    <submittedName>
        <fullName evidence="1">Uncharacterized protein</fullName>
    </submittedName>
</protein>
<accession>A0ACC1HJG6</accession>
<evidence type="ECO:0000313" key="2">
    <source>
        <dbReference type="Proteomes" id="UP001145114"/>
    </source>
</evidence>
<name>A0ACC1HJG6_9FUNG</name>